<protein>
    <recommendedName>
        <fullName evidence="4">Ig-like domain-containing protein</fullName>
    </recommendedName>
</protein>
<dbReference type="SMART" id="SM00408">
    <property type="entry name" value="IGc2"/>
    <property type="match status" value="1"/>
</dbReference>
<keyword evidence="3" id="KW-0393">Immunoglobulin domain</keyword>
<keyword evidence="1" id="KW-0732">Signal</keyword>
<dbReference type="GO" id="GO:0043025">
    <property type="term" value="C:neuronal cell body"/>
    <property type="evidence" value="ECO:0007669"/>
    <property type="project" value="TreeGrafter"/>
</dbReference>
<gene>
    <name evidence="6" type="ORF">AVEN_195393_1</name>
    <name evidence="5" type="ORF">AVEN_42019_1</name>
</gene>
<dbReference type="InterPro" id="IPR003598">
    <property type="entry name" value="Ig_sub2"/>
</dbReference>
<dbReference type="GO" id="GO:0005886">
    <property type="term" value="C:plasma membrane"/>
    <property type="evidence" value="ECO:0007669"/>
    <property type="project" value="TreeGrafter"/>
</dbReference>
<keyword evidence="7" id="KW-1185">Reference proteome</keyword>
<dbReference type="SUPFAM" id="SSF48726">
    <property type="entry name" value="Immunoglobulin"/>
    <property type="match status" value="1"/>
</dbReference>
<dbReference type="Proteomes" id="UP000499080">
    <property type="component" value="Unassembled WGS sequence"/>
</dbReference>
<accession>A0A4Y2THY8</accession>
<dbReference type="Pfam" id="PF07679">
    <property type="entry name" value="I-set"/>
    <property type="match status" value="1"/>
</dbReference>
<evidence type="ECO:0000313" key="6">
    <source>
        <dbReference type="EMBL" id="GBN99079.1"/>
    </source>
</evidence>
<dbReference type="GO" id="GO:0007156">
    <property type="term" value="P:homophilic cell adhesion via plasma membrane adhesion molecules"/>
    <property type="evidence" value="ECO:0007669"/>
    <property type="project" value="TreeGrafter"/>
</dbReference>
<dbReference type="EMBL" id="BGPR01028123">
    <property type="protein sequence ID" value="GBN99076.1"/>
    <property type="molecule type" value="Genomic_DNA"/>
</dbReference>
<evidence type="ECO:0000256" key="2">
    <source>
        <dbReference type="ARBA" id="ARBA00023157"/>
    </source>
</evidence>
<keyword evidence="2" id="KW-1015">Disulfide bond</keyword>
<dbReference type="FunFam" id="2.60.40.10:FF:000719">
    <property type="entry name" value="nephrin isoform X1"/>
    <property type="match status" value="1"/>
</dbReference>
<dbReference type="SMART" id="SM00409">
    <property type="entry name" value="IG"/>
    <property type="match status" value="1"/>
</dbReference>
<evidence type="ECO:0000256" key="1">
    <source>
        <dbReference type="ARBA" id="ARBA00022729"/>
    </source>
</evidence>
<proteinExistence type="predicted"/>
<evidence type="ECO:0000256" key="3">
    <source>
        <dbReference type="ARBA" id="ARBA00023319"/>
    </source>
</evidence>
<dbReference type="GO" id="GO:0030424">
    <property type="term" value="C:axon"/>
    <property type="evidence" value="ECO:0007669"/>
    <property type="project" value="TreeGrafter"/>
</dbReference>
<sequence>MATYSNQEKADMHFMYGLANGNDLEAERKVKRDPLSPAFAAHFTNKFHAEIVKKGQDAKLSCEAYGERPLTILWTKDKQPLNAKLMSRYRQTETVFTNGTLSELLIESVDRSDSALFTCLARNSYGKDESNIQLIIQGTSIQKFPERFIGPVVPMNSPVEVSQIRNTVV</sequence>
<dbReference type="InterPro" id="IPR050958">
    <property type="entry name" value="Cell_Adh-Cytoskel_Orgn"/>
</dbReference>
<dbReference type="Gene3D" id="2.60.40.10">
    <property type="entry name" value="Immunoglobulins"/>
    <property type="match status" value="1"/>
</dbReference>
<name>A0A4Y2THY8_ARAVE</name>
<evidence type="ECO:0000259" key="4">
    <source>
        <dbReference type="PROSITE" id="PS50835"/>
    </source>
</evidence>
<evidence type="ECO:0000313" key="5">
    <source>
        <dbReference type="EMBL" id="GBN99076.1"/>
    </source>
</evidence>
<reference evidence="5 7" key="1">
    <citation type="journal article" date="2019" name="Sci. Rep.">
        <title>Orb-weaving spider Araneus ventricosus genome elucidates the spidroin gene catalogue.</title>
        <authorList>
            <person name="Kono N."/>
            <person name="Nakamura H."/>
            <person name="Ohtoshi R."/>
            <person name="Moran D.A.P."/>
            <person name="Shinohara A."/>
            <person name="Yoshida Y."/>
            <person name="Fujiwara M."/>
            <person name="Mori M."/>
            <person name="Tomita M."/>
            <person name="Arakawa K."/>
        </authorList>
    </citation>
    <scope>NUCLEOTIDE SEQUENCE [LARGE SCALE GENOMIC DNA]</scope>
</reference>
<dbReference type="InterPro" id="IPR036179">
    <property type="entry name" value="Ig-like_dom_sf"/>
</dbReference>
<comment type="caution">
    <text evidence="5">The sequence shown here is derived from an EMBL/GenBank/DDBJ whole genome shotgun (WGS) entry which is preliminary data.</text>
</comment>
<dbReference type="PROSITE" id="PS50835">
    <property type="entry name" value="IG_LIKE"/>
    <property type="match status" value="1"/>
</dbReference>
<dbReference type="GO" id="GO:0008046">
    <property type="term" value="F:axon guidance receptor activity"/>
    <property type="evidence" value="ECO:0007669"/>
    <property type="project" value="TreeGrafter"/>
</dbReference>
<dbReference type="PANTHER" id="PTHR45080">
    <property type="entry name" value="CONTACTIN 5"/>
    <property type="match status" value="1"/>
</dbReference>
<feature type="domain" description="Ig-like" evidence="4">
    <location>
        <begin position="37"/>
        <end position="133"/>
    </location>
</feature>
<dbReference type="GO" id="GO:0050808">
    <property type="term" value="P:synapse organization"/>
    <property type="evidence" value="ECO:0007669"/>
    <property type="project" value="TreeGrafter"/>
</dbReference>
<dbReference type="InterPro" id="IPR007110">
    <property type="entry name" value="Ig-like_dom"/>
</dbReference>
<dbReference type="PANTHER" id="PTHR45080:SF8">
    <property type="entry name" value="IG-LIKE DOMAIN-CONTAINING PROTEIN"/>
    <property type="match status" value="1"/>
</dbReference>
<dbReference type="AlphaFoldDB" id="A0A4Y2THY8"/>
<dbReference type="InterPro" id="IPR003599">
    <property type="entry name" value="Ig_sub"/>
</dbReference>
<dbReference type="InterPro" id="IPR013783">
    <property type="entry name" value="Ig-like_fold"/>
</dbReference>
<dbReference type="OrthoDB" id="6433470at2759"/>
<dbReference type="InterPro" id="IPR013098">
    <property type="entry name" value="Ig_I-set"/>
</dbReference>
<organism evidence="5 7">
    <name type="scientific">Araneus ventricosus</name>
    <name type="common">Orbweaver spider</name>
    <name type="synonym">Epeira ventricosa</name>
    <dbReference type="NCBI Taxonomy" id="182803"/>
    <lineage>
        <taxon>Eukaryota</taxon>
        <taxon>Metazoa</taxon>
        <taxon>Ecdysozoa</taxon>
        <taxon>Arthropoda</taxon>
        <taxon>Chelicerata</taxon>
        <taxon>Arachnida</taxon>
        <taxon>Araneae</taxon>
        <taxon>Araneomorphae</taxon>
        <taxon>Entelegynae</taxon>
        <taxon>Araneoidea</taxon>
        <taxon>Araneidae</taxon>
        <taxon>Araneus</taxon>
    </lineage>
</organism>
<dbReference type="EMBL" id="BGPR01028126">
    <property type="protein sequence ID" value="GBN99079.1"/>
    <property type="molecule type" value="Genomic_DNA"/>
</dbReference>
<evidence type="ECO:0000313" key="7">
    <source>
        <dbReference type="Proteomes" id="UP000499080"/>
    </source>
</evidence>